<evidence type="ECO:0000256" key="5">
    <source>
        <dbReference type="ARBA" id="ARBA00022723"/>
    </source>
</evidence>
<dbReference type="InterPro" id="IPR014001">
    <property type="entry name" value="Helicase_ATP-bd"/>
</dbReference>
<evidence type="ECO:0000256" key="15">
    <source>
        <dbReference type="ARBA" id="ARBA00023242"/>
    </source>
</evidence>
<feature type="compositionally biased region" description="Basic residues" evidence="19">
    <location>
        <begin position="1163"/>
        <end position="1176"/>
    </location>
</feature>
<dbReference type="GO" id="GO:0051539">
    <property type="term" value="F:4 iron, 4 sulfur cluster binding"/>
    <property type="evidence" value="ECO:0007669"/>
    <property type="project" value="UniProtKB-KW"/>
</dbReference>
<dbReference type="EC" id="5.6.2.3" evidence="16"/>
<dbReference type="GO" id="GO:0003678">
    <property type="term" value="F:DNA helicase activity"/>
    <property type="evidence" value="ECO:0000318"/>
    <property type="project" value="GO_Central"/>
</dbReference>
<reference evidence="21 23" key="2">
    <citation type="journal article" date="2013" name="Nature">
        <title>Insights into bilaterian evolution from three spiralian genomes.</title>
        <authorList>
            <person name="Simakov O."/>
            <person name="Marletaz F."/>
            <person name="Cho S.J."/>
            <person name="Edsinger-Gonzales E."/>
            <person name="Havlak P."/>
            <person name="Hellsten U."/>
            <person name="Kuo D.H."/>
            <person name="Larsson T."/>
            <person name="Lv J."/>
            <person name="Arendt D."/>
            <person name="Savage R."/>
            <person name="Osoegawa K."/>
            <person name="de Jong P."/>
            <person name="Grimwood J."/>
            <person name="Chapman J.A."/>
            <person name="Shapiro H."/>
            <person name="Aerts A."/>
            <person name="Otillar R.P."/>
            <person name="Terry A.Y."/>
            <person name="Boore J.L."/>
            <person name="Grigoriev I.V."/>
            <person name="Lindberg D.R."/>
            <person name="Seaver E.C."/>
            <person name="Weisblat D.A."/>
            <person name="Putnam N.H."/>
            <person name="Rokhsar D.S."/>
        </authorList>
    </citation>
    <scope>NUCLEOTIDE SEQUENCE</scope>
</reference>
<dbReference type="HOGENOM" id="CLU_006515_6_1_1"/>
<evidence type="ECO:0000256" key="14">
    <source>
        <dbReference type="ARBA" id="ARBA00023235"/>
    </source>
</evidence>
<dbReference type="PANTHER" id="PTHR11472:SF47">
    <property type="entry name" value="FANCONI ANEMIA GROUP J PROTEIN"/>
    <property type="match status" value="1"/>
</dbReference>
<dbReference type="FunFam" id="3.40.50.300:FF:000731">
    <property type="entry name" value="Fanconi anemia group J protein homolog"/>
    <property type="match status" value="1"/>
</dbReference>
<evidence type="ECO:0000256" key="3">
    <source>
        <dbReference type="ARBA" id="ARBA00008792"/>
    </source>
</evidence>
<dbReference type="GO" id="GO:0006289">
    <property type="term" value="P:nucleotide-excision repair"/>
    <property type="evidence" value="ECO:0000318"/>
    <property type="project" value="GO_Central"/>
</dbReference>
<dbReference type="InterPro" id="IPR045028">
    <property type="entry name" value="DinG/Rad3-like"/>
</dbReference>
<dbReference type="GeneID" id="20211387"/>
<keyword evidence="11" id="KW-0408">Iron</keyword>
<feature type="region of interest" description="Disordered" evidence="19">
    <location>
        <begin position="418"/>
        <end position="438"/>
    </location>
</feature>
<proteinExistence type="inferred from homology"/>
<dbReference type="OrthoDB" id="19182at2759"/>
<evidence type="ECO:0000256" key="7">
    <source>
        <dbReference type="ARBA" id="ARBA00022763"/>
    </source>
</evidence>
<feature type="region of interest" description="Disordered" evidence="19">
    <location>
        <begin position="1163"/>
        <end position="1192"/>
    </location>
</feature>
<keyword evidence="4" id="KW-0004">4Fe-4S</keyword>
<dbReference type="KEGG" id="hro:HELRODRAFT_189813"/>
<sequence length="1192" mass="134955">MSSYTIHGVKVHFPCKAYPSQVSMMEKIIKSIDKRQNCLIESPTGSGKSLALLCSTLAWQRKQYDQIEAQTEPVEIGKTFPQKPNVFKCDSGAENVDEDFQDGIVKFNLSNADVNKKQTKQLKKKSHPVEFEDEYNDVVDSDHEVLQNCGEAVGNMQESKRPTVSKIYFATRTHKQISQIIRELNKTVYADVSMTVLSSREHTCINEHVCQSRNKNEECKVLLEASSCRYYDKVKKYFNPTQMACYGITKAWDIEDLVAYGHQIKGCPYFGARELRDSSDIIFCPYNYLIDPLIRKSLEISLKGDIVILDEAHNIEDSSREAASFTLSNQQLEDSIENINILTSNHRCDKLEDHSKLKEMCDRLMEIIEKNKFLLDDFEGGSRTWKGGEMLAELDLVALNSENICLYEKSFRKVMEPSASNEEASNVQRSKRKNDEKKKLSSATVGMLEGVLTVLSFVYKNDKKHLPDYRFVLTRSMSYSSARETDNQWMGKKRHPKSNSTWVYHLNFWCMNSAVAFVEMSRDVRSIVLTSGTLSPMNSFQSELDVPFQIQFEANHVIDSDQVLVSCLSRGPSRIELLGSFTNSERWDYQDEVGSILLDVCSIVPHGVLCFLPSYKSLEKLTSRWQMTGLFARLEKLKVVHVEPRSGGKESFEKVIRSYYEVIDRTSNDGTDGLTGALLLAICRGKVSEGIDFADNHARAVVLVSIPYPNIKDSQVNLKKEYNDMKSNKGLLSGREWYDIQAFRALNQALGRCIRHRNDWGAVILIDNRYARSQQKHISCTYLSKWLRHRVKFYDDYHLSRLSLEKFISERTNIPSNPSTSDDSARVSSSSANQNEISNADNNKEARLTLFNVGMTLSQVQNACDSPSFDKVAYQQHSHYSKSGSKFLPARNNITFTSKFKGNLENKHQLNDTSLLSHDIHSSLHGANNCSFLNVNDKASFLLSHRDHFNNENTSSSIYTHLDETSWPHQDHHDKLLSLHHDLDMNEPSSPAAGQNKPLDISIEPLKLNSNYQMKDMIERNFLDDMMTSTSSPPSLTSDEMEITTLLSTKTPSILTSTATLTVTHSGVSSDLFSDDDGDDDFTTTINKKMVAHCEGKQIQKATGTCEADNISILCNENQENDNFPMMSCSPAKCDATAIFNNIDINDSDNDDFQANPVFTSAKKPHRQLSTSKKRLATASNDRSKCRKTLNS</sequence>
<dbReference type="EnsemblMetazoa" id="HelroT189813">
    <property type="protein sequence ID" value="HelroP189813"/>
    <property type="gene ID" value="HelroG189813"/>
</dbReference>
<evidence type="ECO:0000256" key="2">
    <source>
        <dbReference type="ARBA" id="ARBA00004123"/>
    </source>
</evidence>
<comment type="catalytic activity">
    <reaction evidence="17">
        <text>ATP + H2O = ADP + phosphate + H(+)</text>
        <dbReference type="Rhea" id="RHEA:13065"/>
        <dbReference type="ChEBI" id="CHEBI:15377"/>
        <dbReference type="ChEBI" id="CHEBI:15378"/>
        <dbReference type="ChEBI" id="CHEBI:30616"/>
        <dbReference type="ChEBI" id="CHEBI:43474"/>
        <dbReference type="ChEBI" id="CHEBI:456216"/>
        <dbReference type="EC" id="5.6.2.3"/>
    </reaction>
</comment>
<evidence type="ECO:0000256" key="11">
    <source>
        <dbReference type="ARBA" id="ARBA00023004"/>
    </source>
</evidence>
<dbReference type="OMA" id="FSNDNAR"/>
<evidence type="ECO:0000313" key="23">
    <source>
        <dbReference type="Proteomes" id="UP000015101"/>
    </source>
</evidence>
<dbReference type="eggNOG" id="KOG1132">
    <property type="taxonomic scope" value="Eukaryota"/>
</dbReference>
<evidence type="ECO:0000256" key="4">
    <source>
        <dbReference type="ARBA" id="ARBA00022485"/>
    </source>
</evidence>
<keyword evidence="9" id="KW-0347">Helicase</keyword>
<reference evidence="22" key="3">
    <citation type="submission" date="2015-06" db="UniProtKB">
        <authorList>
            <consortium name="EnsemblMetazoa"/>
        </authorList>
    </citation>
    <scope>IDENTIFICATION</scope>
</reference>
<keyword evidence="12" id="KW-0411">Iron-sulfur</keyword>
<dbReference type="SMART" id="SM00488">
    <property type="entry name" value="DEXDc2"/>
    <property type="match status" value="1"/>
</dbReference>
<dbReference type="InterPro" id="IPR006555">
    <property type="entry name" value="ATP-dep_Helicase_C"/>
</dbReference>
<name>T1FRE0_HELRO</name>
<dbReference type="InterPro" id="IPR027417">
    <property type="entry name" value="P-loop_NTPase"/>
</dbReference>
<dbReference type="EMBL" id="KB097700">
    <property type="protein sequence ID" value="ESN91790.1"/>
    <property type="molecule type" value="Genomic_DNA"/>
</dbReference>
<evidence type="ECO:0000256" key="8">
    <source>
        <dbReference type="ARBA" id="ARBA00022801"/>
    </source>
</evidence>
<keyword evidence="7" id="KW-0227">DNA damage</keyword>
<dbReference type="GO" id="GO:0003677">
    <property type="term" value="F:DNA binding"/>
    <property type="evidence" value="ECO:0007669"/>
    <property type="project" value="InterPro"/>
</dbReference>
<dbReference type="CTD" id="20211387"/>
<feature type="compositionally biased region" description="Polar residues" evidence="19">
    <location>
        <begin position="418"/>
        <end position="428"/>
    </location>
</feature>
<dbReference type="Proteomes" id="UP000015101">
    <property type="component" value="Unassembled WGS sequence"/>
</dbReference>
<protein>
    <recommendedName>
        <fullName evidence="16">DNA 5'-3' helicase</fullName>
        <ecNumber evidence="16">5.6.2.3</ecNumber>
    </recommendedName>
    <alternativeName>
        <fullName evidence="18">DNA 5'-3' helicase FANCJ</fullName>
    </alternativeName>
</protein>
<evidence type="ECO:0000256" key="19">
    <source>
        <dbReference type="SAM" id="MobiDB-lite"/>
    </source>
</evidence>
<organism evidence="22 23">
    <name type="scientific">Helobdella robusta</name>
    <name type="common">Californian leech</name>
    <dbReference type="NCBI Taxonomy" id="6412"/>
    <lineage>
        <taxon>Eukaryota</taxon>
        <taxon>Metazoa</taxon>
        <taxon>Spiralia</taxon>
        <taxon>Lophotrochozoa</taxon>
        <taxon>Annelida</taxon>
        <taxon>Clitellata</taxon>
        <taxon>Hirudinea</taxon>
        <taxon>Rhynchobdellida</taxon>
        <taxon>Glossiphoniidae</taxon>
        <taxon>Helobdella</taxon>
    </lineage>
</organism>
<keyword evidence="6" id="KW-0547">Nucleotide-binding</keyword>
<dbReference type="STRING" id="6412.T1FRE0"/>
<dbReference type="AlphaFoldDB" id="T1FRE0"/>
<dbReference type="SMART" id="SM00491">
    <property type="entry name" value="HELICc2"/>
    <property type="match status" value="1"/>
</dbReference>
<dbReference type="GO" id="GO:0046872">
    <property type="term" value="F:metal ion binding"/>
    <property type="evidence" value="ECO:0007669"/>
    <property type="project" value="UniProtKB-KW"/>
</dbReference>
<dbReference type="InterPro" id="IPR010614">
    <property type="entry name" value="RAD3-like_helicase_DEAD"/>
</dbReference>
<comment type="similarity">
    <text evidence="3">Belongs to the DEAD box helicase family. DEAH subfamily.</text>
</comment>
<dbReference type="Gene3D" id="3.40.50.300">
    <property type="entry name" value="P-loop containing nucleotide triphosphate hydrolases"/>
    <property type="match status" value="3"/>
</dbReference>
<dbReference type="FunFam" id="3.40.50.300:FF:003440">
    <property type="entry name" value="Deletions Of G-rich DNA"/>
    <property type="match status" value="1"/>
</dbReference>
<evidence type="ECO:0000256" key="9">
    <source>
        <dbReference type="ARBA" id="ARBA00022806"/>
    </source>
</evidence>
<dbReference type="GO" id="GO:0016818">
    <property type="term" value="F:hydrolase activity, acting on acid anhydrides, in phosphorus-containing anhydrides"/>
    <property type="evidence" value="ECO:0007669"/>
    <property type="project" value="InterPro"/>
</dbReference>
<accession>T1FRE0</accession>
<dbReference type="PANTHER" id="PTHR11472">
    <property type="entry name" value="DNA REPAIR DEAD HELICASE RAD3/XP-D SUBFAMILY MEMBER"/>
    <property type="match status" value="1"/>
</dbReference>
<dbReference type="Pfam" id="PF06733">
    <property type="entry name" value="DEAD_2"/>
    <property type="match status" value="1"/>
</dbReference>
<dbReference type="NCBIfam" id="TIGR00604">
    <property type="entry name" value="rad3"/>
    <property type="match status" value="1"/>
</dbReference>
<gene>
    <name evidence="22" type="primary">20211387</name>
    <name evidence="21" type="ORF">HELRODRAFT_189813</name>
</gene>
<evidence type="ECO:0000256" key="17">
    <source>
        <dbReference type="ARBA" id="ARBA00048954"/>
    </source>
</evidence>
<evidence type="ECO:0000256" key="13">
    <source>
        <dbReference type="ARBA" id="ARBA00023204"/>
    </source>
</evidence>
<dbReference type="EMBL" id="AMQM01002190">
    <property type="status" value="NOT_ANNOTATED_CDS"/>
    <property type="molecule type" value="Genomic_DNA"/>
</dbReference>
<keyword evidence="13" id="KW-0234">DNA repair</keyword>
<dbReference type="SUPFAM" id="SSF52540">
    <property type="entry name" value="P-loop containing nucleoside triphosphate hydrolases"/>
    <property type="match status" value="2"/>
</dbReference>
<evidence type="ECO:0000313" key="22">
    <source>
        <dbReference type="EnsemblMetazoa" id="HelroP189813"/>
    </source>
</evidence>
<dbReference type="GO" id="GO:0043139">
    <property type="term" value="F:5'-3' DNA helicase activity"/>
    <property type="evidence" value="ECO:0007669"/>
    <property type="project" value="UniProtKB-EC"/>
</dbReference>
<keyword evidence="23" id="KW-1185">Reference proteome</keyword>
<feature type="domain" description="Helicase ATP-binding" evidence="20">
    <location>
        <begin position="7"/>
        <end position="361"/>
    </location>
</feature>
<dbReference type="Pfam" id="PF13307">
    <property type="entry name" value="Helicase_C_2"/>
    <property type="match status" value="1"/>
</dbReference>
<dbReference type="InterPro" id="IPR006554">
    <property type="entry name" value="Helicase-like_DEXD_c2"/>
</dbReference>
<evidence type="ECO:0000259" key="20">
    <source>
        <dbReference type="PROSITE" id="PS51193"/>
    </source>
</evidence>
<feature type="compositionally biased region" description="Low complexity" evidence="19">
    <location>
        <begin position="819"/>
        <end position="832"/>
    </location>
</feature>
<evidence type="ECO:0000256" key="18">
    <source>
        <dbReference type="ARBA" id="ARBA00082714"/>
    </source>
</evidence>
<dbReference type="InterPro" id="IPR013020">
    <property type="entry name" value="Rad3/Chl1-like"/>
</dbReference>
<dbReference type="GO" id="GO:0005634">
    <property type="term" value="C:nucleus"/>
    <property type="evidence" value="ECO:0000318"/>
    <property type="project" value="GO_Central"/>
</dbReference>
<evidence type="ECO:0000256" key="12">
    <source>
        <dbReference type="ARBA" id="ARBA00023014"/>
    </source>
</evidence>
<keyword evidence="8" id="KW-0378">Hydrolase</keyword>
<dbReference type="SMART" id="SM00487">
    <property type="entry name" value="DEXDc"/>
    <property type="match status" value="1"/>
</dbReference>
<dbReference type="InParanoid" id="T1FRE0"/>
<dbReference type="GO" id="GO:1990918">
    <property type="term" value="P:double-strand break repair involved in meiotic recombination"/>
    <property type="evidence" value="ECO:0000318"/>
    <property type="project" value="GO_Central"/>
</dbReference>
<dbReference type="GO" id="GO:0005524">
    <property type="term" value="F:ATP binding"/>
    <property type="evidence" value="ECO:0007669"/>
    <property type="project" value="UniProtKB-KW"/>
</dbReference>
<evidence type="ECO:0000256" key="1">
    <source>
        <dbReference type="ARBA" id="ARBA00001966"/>
    </source>
</evidence>
<keyword evidence="10" id="KW-0067">ATP-binding</keyword>
<evidence type="ECO:0000256" key="6">
    <source>
        <dbReference type="ARBA" id="ARBA00022741"/>
    </source>
</evidence>
<keyword evidence="15" id="KW-0539">Nucleus</keyword>
<evidence type="ECO:0000313" key="21">
    <source>
        <dbReference type="EMBL" id="ESN91790.1"/>
    </source>
</evidence>
<comment type="cofactor">
    <cofactor evidence="1">
        <name>[4Fe-4S] cluster</name>
        <dbReference type="ChEBI" id="CHEBI:49883"/>
    </cofactor>
</comment>
<dbReference type="RefSeq" id="XP_009030591.1">
    <property type="nucleotide sequence ID" value="XM_009032343.1"/>
</dbReference>
<feature type="region of interest" description="Disordered" evidence="19">
    <location>
        <begin position="813"/>
        <end position="839"/>
    </location>
</feature>
<dbReference type="CDD" id="cd18788">
    <property type="entry name" value="SF2_C_XPD"/>
    <property type="match status" value="1"/>
</dbReference>
<dbReference type="PROSITE" id="PS51193">
    <property type="entry name" value="HELICASE_ATP_BIND_2"/>
    <property type="match status" value="1"/>
</dbReference>
<dbReference type="InterPro" id="IPR014013">
    <property type="entry name" value="Helic_SF1/SF2_ATP-bd_DinG/Rad3"/>
</dbReference>
<reference evidence="23" key="1">
    <citation type="submission" date="2012-12" db="EMBL/GenBank/DDBJ databases">
        <authorList>
            <person name="Hellsten U."/>
            <person name="Grimwood J."/>
            <person name="Chapman J.A."/>
            <person name="Shapiro H."/>
            <person name="Aerts A."/>
            <person name="Otillar R.P."/>
            <person name="Terry A.Y."/>
            <person name="Boore J.L."/>
            <person name="Simakov O."/>
            <person name="Marletaz F."/>
            <person name="Cho S.-J."/>
            <person name="Edsinger-Gonzales E."/>
            <person name="Havlak P."/>
            <person name="Kuo D.-H."/>
            <person name="Larsson T."/>
            <person name="Lv J."/>
            <person name="Arendt D."/>
            <person name="Savage R."/>
            <person name="Osoegawa K."/>
            <person name="de Jong P."/>
            <person name="Lindberg D.R."/>
            <person name="Seaver E.C."/>
            <person name="Weisblat D.A."/>
            <person name="Putnam N.H."/>
            <person name="Grigoriev I.V."/>
            <person name="Rokhsar D.S."/>
        </authorList>
    </citation>
    <scope>NUCLEOTIDE SEQUENCE</scope>
</reference>
<evidence type="ECO:0000256" key="16">
    <source>
        <dbReference type="ARBA" id="ARBA00044969"/>
    </source>
</evidence>
<keyword evidence="5" id="KW-0479">Metal-binding</keyword>
<comment type="subcellular location">
    <subcellularLocation>
        <location evidence="2">Nucleus</location>
    </subcellularLocation>
</comment>
<keyword evidence="14" id="KW-0413">Isomerase</keyword>
<evidence type="ECO:0000256" key="10">
    <source>
        <dbReference type="ARBA" id="ARBA00022840"/>
    </source>
</evidence>